<gene>
    <name evidence="1" type="ORF">RchiOBHm_Chr1g0346961</name>
</gene>
<comment type="caution">
    <text evidence="1">The sequence shown here is derived from an EMBL/GenBank/DDBJ whole genome shotgun (WGS) entry which is preliminary data.</text>
</comment>
<keyword evidence="2" id="KW-1185">Reference proteome</keyword>
<evidence type="ECO:0000313" key="1">
    <source>
        <dbReference type="EMBL" id="PRQ57313.1"/>
    </source>
</evidence>
<dbReference type="Gramene" id="PRQ57313">
    <property type="protein sequence ID" value="PRQ57313"/>
    <property type="gene ID" value="RchiOBHm_Chr1g0346961"/>
</dbReference>
<reference evidence="1 2" key="1">
    <citation type="journal article" date="2018" name="Nat. Genet.">
        <title>The Rosa genome provides new insights in the design of modern roses.</title>
        <authorList>
            <person name="Bendahmane M."/>
        </authorList>
    </citation>
    <scope>NUCLEOTIDE SEQUENCE [LARGE SCALE GENOMIC DNA]</scope>
    <source>
        <strain evidence="2">cv. Old Blush</strain>
    </source>
</reference>
<evidence type="ECO:0000313" key="2">
    <source>
        <dbReference type="Proteomes" id="UP000238479"/>
    </source>
</evidence>
<dbReference type="AlphaFoldDB" id="A0A2P6SF73"/>
<proteinExistence type="predicted"/>
<sequence length="66" mass="7440">MVTPSFLSNFKYSDNLTGETKTKKINRIETNRDLSFFKSGTVVLLISLPVAEFRLPNGCAYCHLVL</sequence>
<dbReference type="Proteomes" id="UP000238479">
    <property type="component" value="Chromosome 1"/>
</dbReference>
<protein>
    <submittedName>
        <fullName evidence="1">Uncharacterized protein</fullName>
    </submittedName>
</protein>
<dbReference type="EMBL" id="PDCK01000039">
    <property type="protein sequence ID" value="PRQ57313.1"/>
    <property type="molecule type" value="Genomic_DNA"/>
</dbReference>
<accession>A0A2P6SF73</accession>
<organism evidence="1 2">
    <name type="scientific">Rosa chinensis</name>
    <name type="common">China rose</name>
    <dbReference type="NCBI Taxonomy" id="74649"/>
    <lineage>
        <taxon>Eukaryota</taxon>
        <taxon>Viridiplantae</taxon>
        <taxon>Streptophyta</taxon>
        <taxon>Embryophyta</taxon>
        <taxon>Tracheophyta</taxon>
        <taxon>Spermatophyta</taxon>
        <taxon>Magnoliopsida</taxon>
        <taxon>eudicotyledons</taxon>
        <taxon>Gunneridae</taxon>
        <taxon>Pentapetalae</taxon>
        <taxon>rosids</taxon>
        <taxon>fabids</taxon>
        <taxon>Rosales</taxon>
        <taxon>Rosaceae</taxon>
        <taxon>Rosoideae</taxon>
        <taxon>Rosoideae incertae sedis</taxon>
        <taxon>Rosa</taxon>
    </lineage>
</organism>
<name>A0A2P6SF73_ROSCH</name>